<dbReference type="NCBIfam" id="TIGR03384">
    <property type="entry name" value="betaine_BetI"/>
    <property type="match status" value="1"/>
</dbReference>
<proteinExistence type="inferred from homology"/>
<gene>
    <name evidence="7" type="primary">betI</name>
    <name evidence="10" type="ORF">TM49_05255</name>
</gene>
<evidence type="ECO:0000256" key="2">
    <source>
        <dbReference type="ARBA" id="ARBA00022491"/>
    </source>
</evidence>
<reference evidence="10 11" key="1">
    <citation type="journal article" date="2015" name="Genome Announc.">
        <title>Complete genome sequence of Martelella endophytica YC6887, which has antifungal activity associated with a halophyte.</title>
        <authorList>
            <person name="Khan A."/>
            <person name="Khan H."/>
            <person name="Chung E.J."/>
            <person name="Hossain M.T."/>
            <person name="Chung Y.R."/>
        </authorList>
    </citation>
    <scope>NUCLEOTIDE SEQUENCE [LARGE SCALE GENOMIC DNA]</scope>
    <source>
        <strain evidence="10">YC6887</strain>
    </source>
</reference>
<evidence type="ECO:0000256" key="8">
    <source>
        <dbReference type="PROSITE-ProRule" id="PRU00335"/>
    </source>
</evidence>
<dbReference type="InterPro" id="IPR039538">
    <property type="entry name" value="BetI_C"/>
</dbReference>
<dbReference type="HAMAP" id="MF_00768">
    <property type="entry name" value="HTH_type_BetI"/>
    <property type="match status" value="1"/>
</dbReference>
<feature type="DNA-binding region" description="H-T-H motif" evidence="7 8">
    <location>
        <begin position="31"/>
        <end position="50"/>
    </location>
</feature>
<dbReference type="GO" id="GO:0000976">
    <property type="term" value="F:transcription cis-regulatory region binding"/>
    <property type="evidence" value="ECO:0007669"/>
    <property type="project" value="TreeGrafter"/>
</dbReference>
<dbReference type="SUPFAM" id="SSF48498">
    <property type="entry name" value="Tetracyclin repressor-like, C-terminal domain"/>
    <property type="match status" value="1"/>
</dbReference>
<sequence length="196" mass="21999">MPRTGMEAIRREALVRAAITEVGEVGMVDITVARIAKRAGVSAALAHHYFGSKDRILFAAMRRILDEYGRSVKARYRDTTTPRERLRAIIEASFSPDQFDSAVVAAWLAFYVQSQQKGEAGRLLVIYERRLRSNLVYALKQIVSKEAAHRIAAGLGSMIDGFYLRAALQDFSTNRQSAIDMTLEYLDLIIAKETKE</sequence>
<accession>A0A0D5LN75</accession>
<dbReference type="PATRIC" id="fig|1486262.3.peg.1075"/>
<evidence type="ECO:0000313" key="11">
    <source>
        <dbReference type="Proteomes" id="UP000032611"/>
    </source>
</evidence>
<dbReference type="PROSITE" id="PS50977">
    <property type="entry name" value="HTH_TETR_2"/>
    <property type="match status" value="1"/>
</dbReference>
<comment type="function">
    <text evidence="6">Repressor involved in the biosynthesis of the osmoprotectant glycine betaine. It represses transcription of the choline transporter BetT and the genes of BetAB involved in the synthesis of glycine betaine.</text>
</comment>
<evidence type="ECO:0000256" key="5">
    <source>
        <dbReference type="ARBA" id="ARBA00023163"/>
    </source>
</evidence>
<evidence type="ECO:0000313" key="10">
    <source>
        <dbReference type="EMBL" id="AJY45232.1"/>
    </source>
</evidence>
<dbReference type="InterPro" id="IPR017757">
    <property type="entry name" value="Tscrpt_rep_BetI"/>
</dbReference>
<dbReference type="UniPathway" id="UPA00529"/>
<dbReference type="GO" id="GO:0045892">
    <property type="term" value="P:negative regulation of DNA-templated transcription"/>
    <property type="evidence" value="ECO:0007669"/>
    <property type="project" value="UniProtKB-UniRule"/>
</dbReference>
<protein>
    <recommendedName>
        <fullName evidence="7">HTH-type transcriptional regulator BetI</fullName>
    </recommendedName>
</protein>
<name>A0A0D5LN75_MAREN</name>
<feature type="domain" description="HTH tetR-type" evidence="9">
    <location>
        <begin position="8"/>
        <end position="68"/>
    </location>
</feature>
<dbReference type="Gene3D" id="1.10.357.10">
    <property type="entry name" value="Tetracycline Repressor, domain 2"/>
    <property type="match status" value="1"/>
</dbReference>
<dbReference type="GO" id="GO:0019285">
    <property type="term" value="P:glycine betaine biosynthetic process from choline"/>
    <property type="evidence" value="ECO:0007669"/>
    <property type="project" value="UniProtKB-UniRule"/>
</dbReference>
<dbReference type="HOGENOM" id="CLU_069356_15_4_5"/>
<evidence type="ECO:0000256" key="1">
    <source>
        <dbReference type="ARBA" id="ARBA00004719"/>
    </source>
</evidence>
<dbReference type="AlphaFoldDB" id="A0A0D5LN75"/>
<dbReference type="NCBIfam" id="NF001978">
    <property type="entry name" value="PRK00767.1"/>
    <property type="match status" value="1"/>
</dbReference>
<dbReference type="PROSITE" id="PS01081">
    <property type="entry name" value="HTH_TETR_1"/>
    <property type="match status" value="1"/>
</dbReference>
<organism evidence="10 11">
    <name type="scientific">Martelella endophytica</name>
    <dbReference type="NCBI Taxonomy" id="1486262"/>
    <lineage>
        <taxon>Bacteria</taxon>
        <taxon>Pseudomonadati</taxon>
        <taxon>Pseudomonadota</taxon>
        <taxon>Alphaproteobacteria</taxon>
        <taxon>Hyphomicrobiales</taxon>
        <taxon>Aurantimonadaceae</taxon>
        <taxon>Martelella</taxon>
    </lineage>
</organism>
<dbReference type="GO" id="GO:0003700">
    <property type="term" value="F:DNA-binding transcription factor activity"/>
    <property type="evidence" value="ECO:0007669"/>
    <property type="project" value="UniProtKB-UniRule"/>
</dbReference>
<dbReference type="Pfam" id="PF00440">
    <property type="entry name" value="TetR_N"/>
    <property type="match status" value="1"/>
</dbReference>
<evidence type="ECO:0000259" key="9">
    <source>
        <dbReference type="PROSITE" id="PS50977"/>
    </source>
</evidence>
<dbReference type="SUPFAM" id="SSF46689">
    <property type="entry name" value="Homeodomain-like"/>
    <property type="match status" value="1"/>
</dbReference>
<dbReference type="InterPro" id="IPR036271">
    <property type="entry name" value="Tet_transcr_reg_TetR-rel_C_sf"/>
</dbReference>
<dbReference type="Proteomes" id="UP000032611">
    <property type="component" value="Chromosome"/>
</dbReference>
<dbReference type="InterPro" id="IPR001647">
    <property type="entry name" value="HTH_TetR"/>
</dbReference>
<comment type="function">
    <text evidence="7">Repressor involved in choline regulation of the bet genes.</text>
</comment>
<evidence type="ECO:0000256" key="7">
    <source>
        <dbReference type="HAMAP-Rule" id="MF_00768"/>
    </source>
</evidence>
<keyword evidence="3 7" id="KW-0805">Transcription regulation</keyword>
<dbReference type="EMBL" id="CP010803">
    <property type="protein sequence ID" value="AJY45232.1"/>
    <property type="molecule type" value="Genomic_DNA"/>
</dbReference>
<keyword evidence="2 7" id="KW-0678">Repressor</keyword>
<dbReference type="KEGG" id="mey:TM49_05255"/>
<dbReference type="InterPro" id="IPR023772">
    <property type="entry name" value="DNA-bd_HTH_TetR-type_CS"/>
</dbReference>
<keyword evidence="4 7" id="KW-0238">DNA-binding</keyword>
<dbReference type="InterPro" id="IPR050109">
    <property type="entry name" value="HTH-type_TetR-like_transc_reg"/>
</dbReference>
<keyword evidence="11" id="KW-1185">Reference proteome</keyword>
<dbReference type="InterPro" id="IPR009057">
    <property type="entry name" value="Homeodomain-like_sf"/>
</dbReference>
<evidence type="ECO:0000256" key="6">
    <source>
        <dbReference type="ARBA" id="ARBA00024936"/>
    </source>
</evidence>
<dbReference type="PANTHER" id="PTHR30055:SF234">
    <property type="entry name" value="HTH-TYPE TRANSCRIPTIONAL REGULATOR BETI"/>
    <property type="match status" value="1"/>
</dbReference>
<dbReference type="PANTHER" id="PTHR30055">
    <property type="entry name" value="HTH-TYPE TRANSCRIPTIONAL REGULATOR RUTR"/>
    <property type="match status" value="1"/>
</dbReference>
<evidence type="ECO:0000256" key="3">
    <source>
        <dbReference type="ARBA" id="ARBA00023015"/>
    </source>
</evidence>
<dbReference type="STRING" id="1486262.TM49_05255"/>
<comment type="pathway">
    <text evidence="1 7">Amine and polyamine biosynthesis; betaine biosynthesis via choline pathway [regulation].</text>
</comment>
<dbReference type="RefSeq" id="WP_045679836.1">
    <property type="nucleotide sequence ID" value="NZ_CP010803.1"/>
</dbReference>
<keyword evidence="5 7" id="KW-0804">Transcription</keyword>
<evidence type="ECO:0000256" key="4">
    <source>
        <dbReference type="ARBA" id="ARBA00023125"/>
    </source>
</evidence>
<dbReference type="Pfam" id="PF13977">
    <property type="entry name" value="TetR_C_6"/>
    <property type="match status" value="1"/>
</dbReference>